<evidence type="ECO:0008006" key="5">
    <source>
        <dbReference type="Google" id="ProtNLM"/>
    </source>
</evidence>
<comment type="caution">
    <text evidence="3">The sequence shown here is derived from an EMBL/GenBank/DDBJ whole genome shotgun (WGS) entry which is preliminary data.</text>
</comment>
<evidence type="ECO:0000313" key="4">
    <source>
        <dbReference type="Proteomes" id="UP001597119"/>
    </source>
</evidence>
<evidence type="ECO:0000313" key="3">
    <source>
        <dbReference type="EMBL" id="MFD1585716.1"/>
    </source>
</evidence>
<feature type="transmembrane region" description="Helical" evidence="2">
    <location>
        <begin position="93"/>
        <end position="112"/>
    </location>
</feature>
<accession>A0ABD6C5Z4</accession>
<feature type="transmembrane region" description="Helical" evidence="2">
    <location>
        <begin position="152"/>
        <end position="170"/>
    </location>
</feature>
<feature type="compositionally biased region" description="Basic and acidic residues" evidence="1">
    <location>
        <begin position="1"/>
        <end position="13"/>
    </location>
</feature>
<keyword evidence="2" id="KW-1133">Transmembrane helix</keyword>
<reference evidence="3 4" key="1">
    <citation type="journal article" date="2019" name="Int. J. Syst. Evol. Microbiol.">
        <title>The Global Catalogue of Microorganisms (GCM) 10K type strain sequencing project: providing services to taxonomists for standard genome sequencing and annotation.</title>
        <authorList>
            <consortium name="The Broad Institute Genomics Platform"/>
            <consortium name="The Broad Institute Genome Sequencing Center for Infectious Disease"/>
            <person name="Wu L."/>
            <person name="Ma J."/>
        </authorList>
    </citation>
    <scope>NUCLEOTIDE SEQUENCE [LARGE SCALE GENOMIC DNA]</scope>
    <source>
        <strain evidence="3 4">CGMCC 1.12125</strain>
    </source>
</reference>
<keyword evidence="2" id="KW-0812">Transmembrane</keyword>
<name>A0ABD6C5Z4_9EURY</name>
<gene>
    <name evidence="3" type="ORF">ACFR9U_01875</name>
</gene>
<evidence type="ECO:0000256" key="2">
    <source>
        <dbReference type="SAM" id="Phobius"/>
    </source>
</evidence>
<feature type="transmembrane region" description="Helical" evidence="2">
    <location>
        <begin position="124"/>
        <end position="146"/>
    </location>
</feature>
<protein>
    <recommendedName>
        <fullName evidence="5">DUF456 domain-containing protein</fullName>
    </recommendedName>
</protein>
<feature type="transmembrane region" description="Helical" evidence="2">
    <location>
        <begin position="64"/>
        <end position="87"/>
    </location>
</feature>
<evidence type="ECO:0000256" key="1">
    <source>
        <dbReference type="SAM" id="MobiDB-lite"/>
    </source>
</evidence>
<keyword evidence="4" id="KW-1185">Reference proteome</keyword>
<dbReference type="RefSeq" id="WP_247377253.1">
    <property type="nucleotide sequence ID" value="NZ_JALLGV010000003.1"/>
</dbReference>
<organism evidence="3 4">
    <name type="scientific">Halorientalis brevis</name>
    <dbReference type="NCBI Taxonomy" id="1126241"/>
    <lineage>
        <taxon>Archaea</taxon>
        <taxon>Methanobacteriati</taxon>
        <taxon>Methanobacteriota</taxon>
        <taxon>Stenosarchaea group</taxon>
        <taxon>Halobacteria</taxon>
        <taxon>Halobacteriales</taxon>
        <taxon>Haloarculaceae</taxon>
        <taxon>Halorientalis</taxon>
    </lineage>
</organism>
<sequence length="182" mass="18519">MAERTDQRDRSVDDSADLLDDAGVRADVDPGPDVDRGPGPDEPAAAASEATITSRLRESLASPFSGLFSVRVFLFVLGLVLVAMVAAGSVVPIPFLGGLAGFVGIATVGFGVGLADARPRYLELLLAGAIAAGLGTLLDHLILAAFGLGLPLVVLGVGAGSLAGLVGHYFGRDLRDGLTRDL</sequence>
<dbReference type="Proteomes" id="UP001597119">
    <property type="component" value="Unassembled WGS sequence"/>
</dbReference>
<dbReference type="AlphaFoldDB" id="A0ABD6C5Z4"/>
<keyword evidence="2" id="KW-0472">Membrane</keyword>
<proteinExistence type="predicted"/>
<feature type="region of interest" description="Disordered" evidence="1">
    <location>
        <begin position="1"/>
        <end position="48"/>
    </location>
</feature>
<dbReference type="EMBL" id="JBHUDJ010000001">
    <property type="protein sequence ID" value="MFD1585716.1"/>
    <property type="molecule type" value="Genomic_DNA"/>
</dbReference>
<feature type="compositionally biased region" description="Basic and acidic residues" evidence="1">
    <location>
        <begin position="22"/>
        <end position="39"/>
    </location>
</feature>